<name>A0A7Z2ZM92_9BACL</name>
<dbReference type="RefSeq" id="WP_169281005.1">
    <property type="nucleotide sequence ID" value="NZ_CP051680.1"/>
</dbReference>
<feature type="domain" description="SLH" evidence="1">
    <location>
        <begin position="1"/>
        <end position="63"/>
    </location>
</feature>
<dbReference type="Proteomes" id="UP000502248">
    <property type="component" value="Chromosome"/>
</dbReference>
<evidence type="ECO:0000259" key="1">
    <source>
        <dbReference type="PROSITE" id="PS51272"/>
    </source>
</evidence>
<dbReference type="InterPro" id="IPR051465">
    <property type="entry name" value="Cell_Envelope_Struct_Comp"/>
</dbReference>
<dbReference type="PANTHER" id="PTHR43308:SF5">
    <property type="entry name" value="S-LAYER PROTEIN _ PEPTIDOGLYCAN ENDO-BETA-N-ACETYLGLUCOSAMINIDASE"/>
    <property type="match status" value="1"/>
</dbReference>
<dbReference type="InterPro" id="IPR001119">
    <property type="entry name" value="SLH_dom"/>
</dbReference>
<dbReference type="PANTHER" id="PTHR43308">
    <property type="entry name" value="OUTER MEMBRANE PROTEIN ALPHA-RELATED"/>
    <property type="match status" value="1"/>
</dbReference>
<proteinExistence type="predicted"/>
<feature type="domain" description="SLH" evidence="1">
    <location>
        <begin position="65"/>
        <end position="120"/>
    </location>
</feature>
<protein>
    <submittedName>
        <fullName evidence="2">S-layer homology domain-containing protein</fullName>
    </submittedName>
</protein>
<sequence length="120" mass="12693">MIFPVTGRRLTWANKAVAQAVQAGIVNGYADDTFRPNAEITRAEMAAMIAKALGQSINAATVTGFADDKDIPNWVKGTVAAMKKLGIIEGKGANAFAPGDKTTRAESVTVLLKMLVQKSK</sequence>
<organism evidence="2 3">
    <name type="scientific">Cohnella herbarum</name>
    <dbReference type="NCBI Taxonomy" id="2728023"/>
    <lineage>
        <taxon>Bacteria</taxon>
        <taxon>Bacillati</taxon>
        <taxon>Bacillota</taxon>
        <taxon>Bacilli</taxon>
        <taxon>Bacillales</taxon>
        <taxon>Paenibacillaceae</taxon>
        <taxon>Cohnella</taxon>
    </lineage>
</organism>
<keyword evidence="3" id="KW-1185">Reference proteome</keyword>
<dbReference type="KEGG" id="cheb:HH215_17055"/>
<evidence type="ECO:0000313" key="3">
    <source>
        <dbReference type="Proteomes" id="UP000502248"/>
    </source>
</evidence>
<dbReference type="EMBL" id="CP051680">
    <property type="protein sequence ID" value="QJD84724.1"/>
    <property type="molecule type" value="Genomic_DNA"/>
</dbReference>
<gene>
    <name evidence="2" type="ORF">HH215_17055</name>
</gene>
<dbReference type="Pfam" id="PF00395">
    <property type="entry name" value="SLH"/>
    <property type="match status" value="2"/>
</dbReference>
<evidence type="ECO:0000313" key="2">
    <source>
        <dbReference type="EMBL" id="QJD84724.1"/>
    </source>
</evidence>
<dbReference type="PROSITE" id="PS51272">
    <property type="entry name" value="SLH"/>
    <property type="match status" value="2"/>
</dbReference>
<dbReference type="AlphaFoldDB" id="A0A7Z2ZM92"/>
<accession>A0A7Z2ZM92</accession>
<reference evidence="2 3" key="1">
    <citation type="submission" date="2020-04" db="EMBL/GenBank/DDBJ databases">
        <title>Genome sequencing of novel species.</title>
        <authorList>
            <person name="Heo J."/>
            <person name="Kim S.-J."/>
            <person name="Kim J.-S."/>
            <person name="Hong S.-B."/>
            <person name="Kwon S.-W."/>
        </authorList>
    </citation>
    <scope>NUCLEOTIDE SEQUENCE [LARGE SCALE GENOMIC DNA]</scope>
    <source>
        <strain evidence="2 3">MFER-1</strain>
    </source>
</reference>